<dbReference type="Proteomes" id="UP000721236">
    <property type="component" value="Unassembled WGS sequence"/>
</dbReference>
<feature type="transmembrane region" description="Helical" evidence="1">
    <location>
        <begin position="59"/>
        <end position="79"/>
    </location>
</feature>
<keyword evidence="1" id="KW-1133">Transmembrane helix</keyword>
<dbReference type="EMBL" id="CAJZAH010000011">
    <property type="protein sequence ID" value="CAG9184338.1"/>
    <property type="molecule type" value="Genomic_DNA"/>
</dbReference>
<sequence length="98" mass="10417">MEKEQNAVLSLLVLGAVIAVGKMLVSDDPIKLRLVLGRALLGSATAMVAGVALMQFPEMSLTALLGIGSALGIVGSQYLELFFRRWMGRQGGGRDQSR</sequence>
<evidence type="ECO:0000256" key="1">
    <source>
        <dbReference type="SAM" id="Phobius"/>
    </source>
</evidence>
<name>A0ABN7ZFZ8_9BURK</name>
<keyword evidence="1" id="KW-0472">Membrane</keyword>
<dbReference type="RefSeq" id="WP_224044622.1">
    <property type="nucleotide sequence ID" value="NZ_CAJZAH010000011.1"/>
</dbReference>
<evidence type="ECO:0008006" key="4">
    <source>
        <dbReference type="Google" id="ProtNLM"/>
    </source>
</evidence>
<organism evidence="2 3">
    <name type="scientific">Cupriavidus respiraculi</name>
    <dbReference type="NCBI Taxonomy" id="195930"/>
    <lineage>
        <taxon>Bacteria</taxon>
        <taxon>Pseudomonadati</taxon>
        <taxon>Pseudomonadota</taxon>
        <taxon>Betaproteobacteria</taxon>
        <taxon>Burkholderiales</taxon>
        <taxon>Burkholderiaceae</taxon>
        <taxon>Cupriavidus</taxon>
    </lineage>
</organism>
<evidence type="ECO:0000313" key="3">
    <source>
        <dbReference type="Proteomes" id="UP000721236"/>
    </source>
</evidence>
<dbReference type="InterPro" id="IPR007633">
    <property type="entry name" value="Phage_P2_Holin"/>
</dbReference>
<keyword evidence="3" id="KW-1185">Reference proteome</keyword>
<protein>
    <recommendedName>
        <fullName evidence="4">Holin</fullName>
    </recommendedName>
</protein>
<accession>A0ABN7ZFZ8</accession>
<reference evidence="2 3" key="1">
    <citation type="submission" date="2021-08" db="EMBL/GenBank/DDBJ databases">
        <authorList>
            <person name="Peeters C."/>
        </authorList>
    </citation>
    <scope>NUCLEOTIDE SEQUENCE [LARGE SCALE GENOMIC DNA]</scope>
    <source>
        <strain evidence="2 3">LMG 21510</strain>
    </source>
</reference>
<gene>
    <name evidence="2" type="ORF">LMG21510_05072</name>
</gene>
<evidence type="ECO:0000313" key="2">
    <source>
        <dbReference type="EMBL" id="CAG9184338.1"/>
    </source>
</evidence>
<feature type="transmembrane region" description="Helical" evidence="1">
    <location>
        <begin position="6"/>
        <end position="25"/>
    </location>
</feature>
<dbReference type="Pfam" id="PF04550">
    <property type="entry name" value="Phage_holin_3_2"/>
    <property type="match status" value="1"/>
</dbReference>
<keyword evidence="1" id="KW-0812">Transmembrane</keyword>
<proteinExistence type="predicted"/>
<comment type="caution">
    <text evidence="2">The sequence shown here is derived from an EMBL/GenBank/DDBJ whole genome shotgun (WGS) entry which is preliminary data.</text>
</comment>
<feature type="transmembrane region" description="Helical" evidence="1">
    <location>
        <begin position="32"/>
        <end position="53"/>
    </location>
</feature>